<dbReference type="InterPro" id="IPR001647">
    <property type="entry name" value="HTH_TetR"/>
</dbReference>
<evidence type="ECO:0000256" key="1">
    <source>
        <dbReference type="ARBA" id="ARBA00023015"/>
    </source>
</evidence>
<dbReference type="InterPro" id="IPR004111">
    <property type="entry name" value="Repressor_TetR_C"/>
</dbReference>
<dbReference type="Proteomes" id="UP000622547">
    <property type="component" value="Unassembled WGS sequence"/>
</dbReference>
<evidence type="ECO:0000256" key="3">
    <source>
        <dbReference type="ARBA" id="ARBA00023163"/>
    </source>
</evidence>
<dbReference type="InterPro" id="IPR036271">
    <property type="entry name" value="Tet_transcr_reg_TetR-rel_C_sf"/>
</dbReference>
<keyword evidence="2 4" id="KW-0238">DNA-binding</keyword>
<dbReference type="InterPro" id="IPR009057">
    <property type="entry name" value="Homeodomain-like_sf"/>
</dbReference>
<feature type="domain" description="HTH tetR-type" evidence="5">
    <location>
        <begin position="18"/>
        <end position="78"/>
    </location>
</feature>
<evidence type="ECO:0000313" key="7">
    <source>
        <dbReference type="Proteomes" id="UP000622547"/>
    </source>
</evidence>
<dbReference type="GO" id="GO:0045892">
    <property type="term" value="P:negative regulation of DNA-templated transcription"/>
    <property type="evidence" value="ECO:0007669"/>
    <property type="project" value="InterPro"/>
</dbReference>
<dbReference type="GO" id="GO:0003700">
    <property type="term" value="F:DNA-binding transcription factor activity"/>
    <property type="evidence" value="ECO:0007669"/>
    <property type="project" value="TreeGrafter"/>
</dbReference>
<dbReference type="Gene3D" id="1.10.357.10">
    <property type="entry name" value="Tetracycline Repressor, domain 2"/>
    <property type="match status" value="1"/>
</dbReference>
<name>A0A8J3U153_9ACTN</name>
<dbReference type="SUPFAM" id="SSF46689">
    <property type="entry name" value="Homeodomain-like"/>
    <property type="match status" value="1"/>
</dbReference>
<sequence length="228" mass="24550">MESIWARPEQAARGPRPAHSRAAVAAAAVRLADAEGIDAVSMRRVAAELGAGTTSLYRYLSSKDDLLDLMVDAVLREQPPPEPTGDRRSDLRTLADATRAVMLRHPWLAAVQASRPNIGPGSLHWMETWLTAVDGLGLDADEMLTAVGTLQLFITGAVLGELAVRASGFDMNRWMAEQGSYGDAIVAGDRYPRVAHVMREARGPHAGDRAERTFAQGVERILDGIVTG</sequence>
<dbReference type="Pfam" id="PF00440">
    <property type="entry name" value="TetR_N"/>
    <property type="match status" value="1"/>
</dbReference>
<evidence type="ECO:0000256" key="2">
    <source>
        <dbReference type="ARBA" id="ARBA00023125"/>
    </source>
</evidence>
<gene>
    <name evidence="6" type="ORF">Pph01_17010</name>
</gene>
<protein>
    <submittedName>
        <fullName evidence="6">TetR family transcriptional regulator</fullName>
    </submittedName>
</protein>
<keyword evidence="3" id="KW-0804">Transcription</keyword>
<dbReference type="PANTHER" id="PTHR30055:SF151">
    <property type="entry name" value="TRANSCRIPTIONAL REGULATORY PROTEIN"/>
    <property type="match status" value="1"/>
</dbReference>
<feature type="DNA-binding region" description="H-T-H motif" evidence="4">
    <location>
        <begin position="41"/>
        <end position="60"/>
    </location>
</feature>
<comment type="caution">
    <text evidence="6">The sequence shown here is derived from an EMBL/GenBank/DDBJ whole genome shotgun (WGS) entry which is preliminary data.</text>
</comment>
<dbReference type="AlphaFoldDB" id="A0A8J3U153"/>
<proteinExistence type="predicted"/>
<evidence type="ECO:0000256" key="4">
    <source>
        <dbReference type="PROSITE-ProRule" id="PRU00335"/>
    </source>
</evidence>
<dbReference type="Pfam" id="PF02909">
    <property type="entry name" value="TetR_C_1"/>
    <property type="match status" value="1"/>
</dbReference>
<keyword evidence="1" id="KW-0805">Transcription regulation</keyword>
<evidence type="ECO:0000259" key="5">
    <source>
        <dbReference type="PROSITE" id="PS50977"/>
    </source>
</evidence>
<evidence type="ECO:0000313" key="6">
    <source>
        <dbReference type="EMBL" id="GII36698.1"/>
    </source>
</evidence>
<dbReference type="InterPro" id="IPR050109">
    <property type="entry name" value="HTH-type_TetR-like_transc_reg"/>
</dbReference>
<dbReference type="GO" id="GO:0000976">
    <property type="term" value="F:transcription cis-regulatory region binding"/>
    <property type="evidence" value="ECO:0007669"/>
    <property type="project" value="TreeGrafter"/>
</dbReference>
<dbReference type="EMBL" id="BOOP01000006">
    <property type="protein sequence ID" value="GII36698.1"/>
    <property type="molecule type" value="Genomic_DNA"/>
</dbReference>
<accession>A0A8J3U153</accession>
<dbReference type="Gene3D" id="1.10.10.60">
    <property type="entry name" value="Homeodomain-like"/>
    <property type="match status" value="1"/>
</dbReference>
<organism evidence="6 7">
    <name type="scientific">Planotetraspora phitsanulokensis</name>
    <dbReference type="NCBI Taxonomy" id="575192"/>
    <lineage>
        <taxon>Bacteria</taxon>
        <taxon>Bacillati</taxon>
        <taxon>Actinomycetota</taxon>
        <taxon>Actinomycetes</taxon>
        <taxon>Streptosporangiales</taxon>
        <taxon>Streptosporangiaceae</taxon>
        <taxon>Planotetraspora</taxon>
    </lineage>
</organism>
<dbReference type="RefSeq" id="WP_204072428.1">
    <property type="nucleotide sequence ID" value="NZ_BAABHI010000020.1"/>
</dbReference>
<dbReference type="PANTHER" id="PTHR30055">
    <property type="entry name" value="HTH-TYPE TRANSCRIPTIONAL REGULATOR RUTR"/>
    <property type="match status" value="1"/>
</dbReference>
<keyword evidence="7" id="KW-1185">Reference proteome</keyword>
<reference evidence="6 7" key="1">
    <citation type="submission" date="2021-01" db="EMBL/GenBank/DDBJ databases">
        <title>Whole genome shotgun sequence of Planotetraspora phitsanulokensis NBRC 104273.</title>
        <authorList>
            <person name="Komaki H."/>
            <person name="Tamura T."/>
        </authorList>
    </citation>
    <scope>NUCLEOTIDE SEQUENCE [LARGE SCALE GENOMIC DNA]</scope>
    <source>
        <strain evidence="6 7">NBRC 104273</strain>
    </source>
</reference>
<dbReference type="PROSITE" id="PS50977">
    <property type="entry name" value="HTH_TETR_2"/>
    <property type="match status" value="1"/>
</dbReference>
<dbReference type="SUPFAM" id="SSF48498">
    <property type="entry name" value="Tetracyclin repressor-like, C-terminal domain"/>
    <property type="match status" value="1"/>
</dbReference>